<reference evidence="1" key="1">
    <citation type="submission" date="2021-01" db="EMBL/GenBank/DDBJ databases">
        <authorList>
            <person name="Kaushik A."/>
        </authorList>
    </citation>
    <scope>NUCLEOTIDE SEQUENCE</scope>
    <source>
        <strain evidence="1">AG5</strain>
    </source>
</reference>
<dbReference type="Proteomes" id="UP000663827">
    <property type="component" value="Unassembled WGS sequence"/>
</dbReference>
<proteinExistence type="predicted"/>
<dbReference type="EMBL" id="CAJNJQ010004036">
    <property type="protein sequence ID" value="CAE7207676.1"/>
    <property type="molecule type" value="Genomic_DNA"/>
</dbReference>
<organism evidence="1 2">
    <name type="scientific">Rhizoctonia solani</name>
    <dbReference type="NCBI Taxonomy" id="456999"/>
    <lineage>
        <taxon>Eukaryota</taxon>
        <taxon>Fungi</taxon>
        <taxon>Dikarya</taxon>
        <taxon>Basidiomycota</taxon>
        <taxon>Agaricomycotina</taxon>
        <taxon>Agaricomycetes</taxon>
        <taxon>Cantharellales</taxon>
        <taxon>Ceratobasidiaceae</taxon>
        <taxon>Rhizoctonia</taxon>
    </lineage>
</organism>
<gene>
    <name evidence="1" type="ORF">RDB_LOCUS146720</name>
</gene>
<protein>
    <submittedName>
        <fullName evidence="1">Uncharacterized protein</fullName>
    </submittedName>
</protein>
<name>A0A8H3E8H2_9AGAM</name>
<evidence type="ECO:0000313" key="2">
    <source>
        <dbReference type="Proteomes" id="UP000663827"/>
    </source>
</evidence>
<sequence>MLVHFDFQYTSGIVLTCDEVTELAKHLGFVSKDSCEGVRQYYCAVYISKYMSDRDESLKLFNLQVMQMTKLEPGTDKFCRDPDAWWMIPIKWDRTKYEIVHETHEKTQTVKAAAIATGIPEQYLSRLDTFPNKEYPWTIVNVHPPLRWRFSTYRSGDMNAPKTISSGEPLVETDNT</sequence>
<dbReference type="AlphaFoldDB" id="A0A8H3E8H2"/>
<accession>A0A8H3E8H2</accession>
<comment type="caution">
    <text evidence="1">The sequence shown here is derived from an EMBL/GenBank/DDBJ whole genome shotgun (WGS) entry which is preliminary data.</text>
</comment>
<evidence type="ECO:0000313" key="1">
    <source>
        <dbReference type="EMBL" id="CAE7207676.1"/>
    </source>
</evidence>